<name>A0A1Q5UFC9_9EURO</name>
<protein>
    <recommendedName>
        <fullName evidence="8">Major facilitator superfamily (MFS) profile domain-containing protein</fullName>
    </recommendedName>
</protein>
<dbReference type="AlphaFoldDB" id="A0A1Q5UFC9"/>
<dbReference type="Proteomes" id="UP000186955">
    <property type="component" value="Unassembled WGS sequence"/>
</dbReference>
<evidence type="ECO:0000313" key="6">
    <source>
        <dbReference type="EMBL" id="OKP11188.1"/>
    </source>
</evidence>
<comment type="caution">
    <text evidence="6">The sequence shown here is derived from an EMBL/GenBank/DDBJ whole genome shotgun (WGS) entry which is preliminary data.</text>
</comment>
<organism evidence="6 7">
    <name type="scientific">Penicillium subrubescens</name>
    <dbReference type="NCBI Taxonomy" id="1316194"/>
    <lineage>
        <taxon>Eukaryota</taxon>
        <taxon>Fungi</taxon>
        <taxon>Dikarya</taxon>
        <taxon>Ascomycota</taxon>
        <taxon>Pezizomycotina</taxon>
        <taxon>Eurotiomycetes</taxon>
        <taxon>Eurotiomycetidae</taxon>
        <taxon>Eurotiales</taxon>
        <taxon>Aspergillaceae</taxon>
        <taxon>Penicillium</taxon>
    </lineage>
</organism>
<reference evidence="6 7" key="1">
    <citation type="submission" date="2016-10" db="EMBL/GenBank/DDBJ databases">
        <title>Genome sequence of the ascomycete fungus Penicillium subrubescens.</title>
        <authorList>
            <person name="De Vries R.P."/>
            <person name="Peng M."/>
            <person name="Dilokpimol A."/>
            <person name="Hilden K."/>
            <person name="Makela M.R."/>
            <person name="Grigoriev I."/>
            <person name="Riley R."/>
            <person name="Granchi Z."/>
        </authorList>
    </citation>
    <scope>NUCLEOTIDE SEQUENCE [LARGE SCALE GENOMIC DNA]</scope>
    <source>
        <strain evidence="6 7">CBS 132785</strain>
    </source>
</reference>
<dbReference type="GO" id="GO:0015174">
    <property type="term" value="F:basic amino acid transmembrane transporter activity"/>
    <property type="evidence" value="ECO:0007669"/>
    <property type="project" value="TreeGrafter"/>
</dbReference>
<dbReference type="InterPro" id="IPR036259">
    <property type="entry name" value="MFS_trans_sf"/>
</dbReference>
<proteinExistence type="predicted"/>
<keyword evidence="2 5" id="KW-0812">Transmembrane</keyword>
<feature type="transmembrane region" description="Helical" evidence="5">
    <location>
        <begin position="66"/>
        <end position="85"/>
    </location>
</feature>
<evidence type="ECO:0000256" key="3">
    <source>
        <dbReference type="ARBA" id="ARBA00022989"/>
    </source>
</evidence>
<dbReference type="Pfam" id="PF07690">
    <property type="entry name" value="MFS_1"/>
    <property type="match status" value="1"/>
</dbReference>
<evidence type="ECO:0000256" key="1">
    <source>
        <dbReference type="ARBA" id="ARBA00004141"/>
    </source>
</evidence>
<evidence type="ECO:0000313" key="7">
    <source>
        <dbReference type="Proteomes" id="UP000186955"/>
    </source>
</evidence>
<dbReference type="InterPro" id="IPR011701">
    <property type="entry name" value="MFS"/>
</dbReference>
<comment type="subcellular location">
    <subcellularLocation>
        <location evidence="1">Membrane</location>
        <topology evidence="1">Multi-pass membrane protein</topology>
    </subcellularLocation>
</comment>
<evidence type="ECO:0000256" key="4">
    <source>
        <dbReference type="ARBA" id="ARBA00023136"/>
    </source>
</evidence>
<keyword evidence="7" id="KW-1185">Reference proteome</keyword>
<evidence type="ECO:0000256" key="2">
    <source>
        <dbReference type="ARBA" id="ARBA00022692"/>
    </source>
</evidence>
<feature type="transmembrane region" description="Helical" evidence="5">
    <location>
        <begin position="97"/>
        <end position="119"/>
    </location>
</feature>
<dbReference type="PANTHER" id="PTHR23501">
    <property type="entry name" value="MAJOR FACILITATOR SUPERFAMILY"/>
    <property type="match status" value="1"/>
</dbReference>
<sequence length="323" mass="35629">MTIGEQKALLDRPEQDEEALEVPKGLAIGKLAMAALLLDTTYGAIEEPIDESKIEVAGSKSKPFDIVGLVFLISAIVSLLCFVQLAEAQEMENKSSILAVLGASFLICSAVFCVNEAYWTQTPLLPLSLLSLDKLGLSYAAQLFIGLASYAMTPMFSDYWVNTRGISASEGALCWGPVTLGFAISALVTGKLIQRTRKYLRWSIIGLTIAILSFLLILIRWTIYQPQMWEISYGFFAWVGMGMTLSSQFVALSASKPEQNAAASVTTYYLVQQIGFMMGITLSKALLSREIERRLMFALRNEVERNQVSIHTIPQVILLLTCR</sequence>
<gene>
    <name evidence="6" type="ORF">PENSUB_3210</name>
</gene>
<evidence type="ECO:0000256" key="5">
    <source>
        <dbReference type="SAM" id="Phobius"/>
    </source>
</evidence>
<feature type="transmembrane region" description="Helical" evidence="5">
    <location>
        <begin position="173"/>
        <end position="193"/>
    </location>
</feature>
<evidence type="ECO:0008006" key="8">
    <source>
        <dbReference type="Google" id="ProtNLM"/>
    </source>
</evidence>
<keyword evidence="3 5" id="KW-1133">Transmembrane helix</keyword>
<dbReference type="SUPFAM" id="SSF103473">
    <property type="entry name" value="MFS general substrate transporter"/>
    <property type="match status" value="1"/>
</dbReference>
<dbReference type="GO" id="GO:0000329">
    <property type="term" value="C:fungal-type vacuole membrane"/>
    <property type="evidence" value="ECO:0007669"/>
    <property type="project" value="TreeGrafter"/>
</dbReference>
<feature type="transmembrane region" description="Helical" evidence="5">
    <location>
        <begin position="139"/>
        <end position="161"/>
    </location>
</feature>
<feature type="transmembrane region" description="Helical" evidence="5">
    <location>
        <begin position="231"/>
        <end position="254"/>
    </location>
</feature>
<keyword evidence="4 5" id="KW-0472">Membrane</keyword>
<dbReference type="PANTHER" id="PTHR23501:SF33">
    <property type="entry name" value="MAJOR FACILITATOR SUPERFAMILY (MFS) PROFILE DOMAIN-CONTAINING PROTEIN"/>
    <property type="match status" value="1"/>
</dbReference>
<dbReference type="EMBL" id="MNBE01000293">
    <property type="protein sequence ID" value="OKP11188.1"/>
    <property type="molecule type" value="Genomic_DNA"/>
</dbReference>
<accession>A0A1Q5UFC9</accession>
<feature type="transmembrane region" description="Helical" evidence="5">
    <location>
        <begin position="199"/>
        <end position="219"/>
    </location>
</feature>
<feature type="transmembrane region" description="Helical" evidence="5">
    <location>
        <begin position="266"/>
        <end position="287"/>
    </location>
</feature>
<dbReference type="Gene3D" id="1.20.1250.20">
    <property type="entry name" value="MFS general substrate transporter like domains"/>
    <property type="match status" value="1"/>
</dbReference>